<dbReference type="InterPro" id="IPR000421">
    <property type="entry name" value="FA58C"/>
</dbReference>
<feature type="domain" description="F5/8 type C" evidence="1">
    <location>
        <begin position="1123"/>
        <end position="1280"/>
    </location>
</feature>
<dbReference type="OrthoDB" id="6355129at2759"/>
<evidence type="ECO:0000313" key="3">
    <source>
        <dbReference type="Proteomes" id="UP000593567"/>
    </source>
</evidence>
<dbReference type="Proteomes" id="UP000593567">
    <property type="component" value="Unassembled WGS sequence"/>
</dbReference>
<accession>A0A7J7JBI0</accession>
<gene>
    <name evidence="2" type="ORF">EB796_018082</name>
</gene>
<keyword evidence="3" id="KW-1185">Reference proteome</keyword>
<dbReference type="SUPFAM" id="SSF49785">
    <property type="entry name" value="Galactose-binding domain-like"/>
    <property type="match status" value="1"/>
</dbReference>
<evidence type="ECO:0000313" key="2">
    <source>
        <dbReference type="EMBL" id="KAF6023612.1"/>
    </source>
</evidence>
<dbReference type="SMART" id="SM00231">
    <property type="entry name" value="FA58C"/>
    <property type="match status" value="1"/>
</dbReference>
<dbReference type="PANTHER" id="PTHR24543">
    <property type="entry name" value="MULTICOPPER OXIDASE-RELATED"/>
    <property type="match status" value="1"/>
</dbReference>
<organism evidence="2 3">
    <name type="scientific">Bugula neritina</name>
    <name type="common">Brown bryozoan</name>
    <name type="synonym">Sertularia neritina</name>
    <dbReference type="NCBI Taxonomy" id="10212"/>
    <lineage>
        <taxon>Eukaryota</taxon>
        <taxon>Metazoa</taxon>
        <taxon>Spiralia</taxon>
        <taxon>Lophotrochozoa</taxon>
        <taxon>Bryozoa</taxon>
        <taxon>Gymnolaemata</taxon>
        <taxon>Cheilostomatida</taxon>
        <taxon>Flustrina</taxon>
        <taxon>Buguloidea</taxon>
        <taxon>Bugulidae</taxon>
        <taxon>Bugula</taxon>
    </lineage>
</organism>
<protein>
    <recommendedName>
        <fullName evidence="1">F5/8 type C domain-containing protein</fullName>
    </recommendedName>
</protein>
<proteinExistence type="predicted"/>
<comment type="caution">
    <text evidence="2">The sequence shown here is derived from an EMBL/GenBank/DDBJ whole genome shotgun (WGS) entry which is preliminary data.</text>
</comment>
<dbReference type="PROSITE" id="PS50022">
    <property type="entry name" value="FA58C_3"/>
    <property type="match status" value="1"/>
</dbReference>
<dbReference type="InterPro" id="IPR008979">
    <property type="entry name" value="Galactose-bd-like_sf"/>
</dbReference>
<evidence type="ECO:0000259" key="1">
    <source>
        <dbReference type="PROSITE" id="PS50022"/>
    </source>
</evidence>
<dbReference type="EMBL" id="VXIV02002689">
    <property type="protein sequence ID" value="KAF6023612.1"/>
    <property type="molecule type" value="Genomic_DNA"/>
</dbReference>
<dbReference type="Pfam" id="PF00754">
    <property type="entry name" value="F5_F8_type_C"/>
    <property type="match status" value="1"/>
</dbReference>
<reference evidence="2" key="1">
    <citation type="submission" date="2020-06" db="EMBL/GenBank/DDBJ databases">
        <title>Draft genome of Bugula neritina, a colonial animal packing powerful symbionts and potential medicines.</title>
        <authorList>
            <person name="Rayko M."/>
        </authorList>
    </citation>
    <scope>NUCLEOTIDE SEQUENCE [LARGE SCALE GENOMIC DNA]</scope>
    <source>
        <strain evidence="2">Kwan_BN1</strain>
    </source>
</reference>
<sequence>MSRWLDAVEVQVGSGIPHAFDMKLETPESTEFEVASLRSYRCTISASAIDTDVVYDSVTINLGTITNSASDLETSSANEIEILFDAVAVMREGLVDGEVYTISVGALFNSYTMQVAHDELTYRSTTSDPTNWDYSYFSAEGPDTLSVGKTGVWKVTAQIFDQYYDLFIDVFILEPESEFLSIDSISVTTIGYHTKDYEFSKNTIVFEVAISMLNDSISASPYDINFVVWKGGICDVQTSFTSILSVQPTAEQPLDTVEATSPVLDSTVTVVLNRIRVSAVGFNFPHFASSRDIHTEYSSDVIEILCELLESAGDVYSNGSEIIMDLKTTVSDTVSFTTSAYVTVSSDPVTYTASQFEVAVANIGGPATVTLIKIVESTVVDIDDTVLLDVYNVTYSGVEDEVEANGDAVFNKVTLYLKKIANIGFKESLFRVRTFVIAREATTPDLLYAGVTQWVDVAVDFAGEYTYTASAQLTYADSYDNYDGDWQPRKELTLAEGYDTNVVRLGGLLKYNVAVNIPYRTSAPVRVAAESLTPPIQICQVALTHMGDAIVNYYPPKYTDAQVEYNATTMRMVSSYNSIPTVTSFGYGDYVGDTSDAYLNYTVVLMLSDTAVAGQVYDFYTEIQFGQTELSFWSPQVNTSDGVPEMLALPVFNISHQMETYTINIGGSEVFYFDMYIPPQTSYKYDVRIYAPHSASMFGEYEILDAFITYAGSDLACFNAYTAEVTTPNTATSENLANFAIGFVPNVAVGDFIPADENKIRLAVHVAMLANTTLAPGTIVPLTVSVSINDGRERWVGDLDVEVILPEDDHNVVPTSNMTLHIDAQGDMVFSVGENQTYTGVVTFPAGVAVTNLQLIVESPLEDGEALYTVSEPTMLSFGSNLQEARKYHEFSEEENDFWHLYTHTVDFGFVRNLDLSGISDFVNQTLDEDNKITFEFSIRLMDHITLKDGHQFEMIAYVMYNTENVTAEGDTTLTVHAPVGDTTLFDWNVISTLDDENQTYVLFDSVVSFQLEIGLNPESKRFPENVTVLYRVPKFSALVPGSLSFSGLDSAFTYSSEVNDYGLQLHWNKLRYGNDAHVNFSITVDPDKYVEFGLLSKYLSVPVDIQYYEEDKNNIGVITELYTSVKVLEIEFYIPDCQISSSIESGAYTAVDSRADGGSGWMTVDRGPPFFQHEYIQVDVGHKVRVTGVTIQPVNGAEAHRVTSFKVQYSWLGILWEYVKESGEDKVFTVSWPDVVTSDTSVLVEFLDLAFFTRYIRIVPQENSNSSYIHALRFELHGCPWPYKTVPDAYNCPTNDGSLKSYYERQMLAVEDTVYVCMISEPNTLPYCSGSNDFASTWFGIDDNVMNILGYETEGEAIYALARNRLTTLRSTDKGHTWAMVEESDFSAMSSLSTYIPSQELSFPVQGETFNDYEYTDGSTFAWTASNLALHARPTTDAGIAAVASDDNKVARWGTTE</sequence>
<dbReference type="Gene3D" id="2.60.120.260">
    <property type="entry name" value="Galactose-binding domain-like"/>
    <property type="match status" value="1"/>
</dbReference>
<name>A0A7J7JBI0_BUGNE</name>